<keyword evidence="25" id="KW-1185">Reference proteome</keyword>
<evidence type="ECO:0000256" key="19">
    <source>
        <dbReference type="ARBA" id="ARBA00078774"/>
    </source>
</evidence>
<feature type="domain" description="FMN hydroxy acid dehydrogenase" evidence="23">
    <location>
        <begin position="110"/>
        <end position="465"/>
    </location>
</feature>
<evidence type="ECO:0000256" key="12">
    <source>
        <dbReference type="ARBA" id="ARBA00023128"/>
    </source>
</evidence>
<dbReference type="PANTHER" id="PTHR10578:SF148">
    <property type="entry name" value="L-LACTATE DEHYDROGENASE (CYTOCHROME)"/>
    <property type="match status" value="1"/>
</dbReference>
<evidence type="ECO:0000256" key="17">
    <source>
        <dbReference type="ARBA" id="ARBA00068515"/>
    </source>
</evidence>
<feature type="domain" description="Cytochrome b5 heme-binding" evidence="22">
    <location>
        <begin position="1"/>
        <end position="78"/>
    </location>
</feature>
<evidence type="ECO:0000256" key="14">
    <source>
        <dbReference type="ARBA" id="ARBA00061137"/>
    </source>
</evidence>
<dbReference type="Pfam" id="PF00173">
    <property type="entry name" value="Cyt-b5"/>
    <property type="match status" value="1"/>
</dbReference>
<keyword evidence="7" id="KW-0288">FMN</keyword>
<protein>
    <recommendedName>
        <fullName evidence="17">L-lactate dehydrogenase (cytochrome)</fullName>
        <ecNumber evidence="16">1.1.2.3</ecNumber>
    </recommendedName>
    <alternativeName>
        <fullName evidence="19">Cytochrome b2</fullName>
    </alternativeName>
    <alternativeName>
        <fullName evidence="18">Flavocytochrome b2</fullName>
    </alternativeName>
    <alternativeName>
        <fullName evidence="20">L-lactate ferricytochrome c oxidoreductase</fullName>
    </alternativeName>
</protein>
<dbReference type="PROSITE" id="PS00191">
    <property type="entry name" value="CYTOCHROME_B5_1"/>
    <property type="match status" value="1"/>
</dbReference>
<evidence type="ECO:0000256" key="8">
    <source>
        <dbReference type="ARBA" id="ARBA00022723"/>
    </source>
</evidence>
<reference evidence="24" key="2">
    <citation type="submission" date="2023-02" db="EMBL/GenBank/DDBJ databases">
        <authorList>
            <consortium name="DOE Joint Genome Institute"/>
            <person name="Mondo S.J."/>
            <person name="Chang Y."/>
            <person name="Wang Y."/>
            <person name="Ahrendt S."/>
            <person name="Andreopoulos W."/>
            <person name="Barry K."/>
            <person name="Beard J."/>
            <person name="Benny G.L."/>
            <person name="Blankenship S."/>
            <person name="Bonito G."/>
            <person name="Cuomo C."/>
            <person name="Desiro A."/>
            <person name="Gervers K.A."/>
            <person name="Hundley H."/>
            <person name="Kuo A."/>
            <person name="LaButti K."/>
            <person name="Lang B.F."/>
            <person name="Lipzen A."/>
            <person name="O'Donnell K."/>
            <person name="Pangilinan J."/>
            <person name="Reynolds N."/>
            <person name="Sandor L."/>
            <person name="Smith M.W."/>
            <person name="Tsang A."/>
            <person name="Grigoriev I.V."/>
            <person name="Stajich J.E."/>
            <person name="Spatafora J.W."/>
        </authorList>
    </citation>
    <scope>NUCLEOTIDE SEQUENCE</scope>
    <source>
        <strain evidence="24">RSA 2281</strain>
    </source>
</reference>
<comment type="similarity">
    <text evidence="14">In the C-terminal section; belongs to the FMN-dependent alpha-hydroxy acid dehydrogenase family.</text>
</comment>
<evidence type="ECO:0000259" key="23">
    <source>
        <dbReference type="PROSITE" id="PS51349"/>
    </source>
</evidence>
<dbReference type="Gene3D" id="3.20.20.70">
    <property type="entry name" value="Aldolase class I"/>
    <property type="match status" value="1"/>
</dbReference>
<name>A0AAD5K345_9FUNG</name>
<dbReference type="EC" id="1.1.2.3" evidence="16"/>
<evidence type="ECO:0000256" key="2">
    <source>
        <dbReference type="ARBA" id="ARBA00004569"/>
    </source>
</evidence>
<evidence type="ECO:0000256" key="11">
    <source>
        <dbReference type="ARBA" id="ARBA00023004"/>
    </source>
</evidence>
<comment type="catalytic activity">
    <reaction evidence="13">
        <text>(S)-lactate + 2 Fe(III)-[cytochrome c] = 2 Fe(II)-[cytochrome c] + pyruvate + 2 H(+)</text>
        <dbReference type="Rhea" id="RHEA:19909"/>
        <dbReference type="Rhea" id="RHEA-COMP:10350"/>
        <dbReference type="Rhea" id="RHEA-COMP:14399"/>
        <dbReference type="ChEBI" id="CHEBI:15361"/>
        <dbReference type="ChEBI" id="CHEBI:15378"/>
        <dbReference type="ChEBI" id="CHEBI:16651"/>
        <dbReference type="ChEBI" id="CHEBI:29033"/>
        <dbReference type="ChEBI" id="CHEBI:29034"/>
        <dbReference type="EC" id="1.1.2.3"/>
    </reaction>
    <physiologicalReaction direction="left-to-right" evidence="13">
        <dbReference type="Rhea" id="RHEA:19910"/>
    </physiologicalReaction>
</comment>
<evidence type="ECO:0000256" key="15">
    <source>
        <dbReference type="ARBA" id="ARBA00061589"/>
    </source>
</evidence>
<dbReference type="InterPro" id="IPR036400">
    <property type="entry name" value="Cyt_B5-like_heme/steroid_sf"/>
</dbReference>
<dbReference type="Pfam" id="PF01070">
    <property type="entry name" value="FMN_dh"/>
    <property type="match status" value="1"/>
</dbReference>
<dbReference type="SUPFAM" id="SSF51395">
    <property type="entry name" value="FMN-linked oxidoreductases"/>
    <property type="match status" value="1"/>
</dbReference>
<organism evidence="24 25">
    <name type="scientific">Phascolomyces articulosus</name>
    <dbReference type="NCBI Taxonomy" id="60185"/>
    <lineage>
        <taxon>Eukaryota</taxon>
        <taxon>Fungi</taxon>
        <taxon>Fungi incertae sedis</taxon>
        <taxon>Mucoromycota</taxon>
        <taxon>Mucoromycotina</taxon>
        <taxon>Mucoromycetes</taxon>
        <taxon>Mucorales</taxon>
        <taxon>Lichtheimiaceae</taxon>
        <taxon>Phascolomyces</taxon>
    </lineage>
</organism>
<keyword evidence="8 21" id="KW-0479">Metal-binding</keyword>
<dbReference type="PANTHER" id="PTHR10578">
    <property type="entry name" value="S -2-HYDROXY-ACID OXIDASE-RELATED"/>
    <property type="match status" value="1"/>
</dbReference>
<dbReference type="PROSITE" id="PS50255">
    <property type="entry name" value="CYTOCHROME_B5_2"/>
    <property type="match status" value="1"/>
</dbReference>
<evidence type="ECO:0000256" key="18">
    <source>
        <dbReference type="ARBA" id="ARBA00075949"/>
    </source>
</evidence>
<dbReference type="InterPro" id="IPR013785">
    <property type="entry name" value="Aldolase_TIM"/>
</dbReference>
<gene>
    <name evidence="24" type="ORF">BDA99DRAFT_571165</name>
</gene>
<evidence type="ECO:0000313" key="24">
    <source>
        <dbReference type="EMBL" id="KAI9266851.1"/>
    </source>
</evidence>
<evidence type="ECO:0000256" key="3">
    <source>
        <dbReference type="ARBA" id="ARBA00011881"/>
    </source>
</evidence>
<reference evidence="24" key="1">
    <citation type="journal article" date="2022" name="IScience">
        <title>Evolution of zygomycete secretomes and the origins of terrestrial fungal ecologies.</title>
        <authorList>
            <person name="Chang Y."/>
            <person name="Wang Y."/>
            <person name="Mondo S."/>
            <person name="Ahrendt S."/>
            <person name="Andreopoulos W."/>
            <person name="Barry K."/>
            <person name="Beard J."/>
            <person name="Benny G.L."/>
            <person name="Blankenship S."/>
            <person name="Bonito G."/>
            <person name="Cuomo C."/>
            <person name="Desiro A."/>
            <person name="Gervers K.A."/>
            <person name="Hundley H."/>
            <person name="Kuo A."/>
            <person name="LaButti K."/>
            <person name="Lang B.F."/>
            <person name="Lipzen A."/>
            <person name="O'Donnell K."/>
            <person name="Pangilinan J."/>
            <person name="Reynolds N."/>
            <person name="Sandor L."/>
            <person name="Smith M.E."/>
            <person name="Tsang A."/>
            <person name="Grigoriev I.V."/>
            <person name="Stajich J.E."/>
            <person name="Spatafora J.W."/>
        </authorList>
    </citation>
    <scope>NUCLEOTIDE SEQUENCE</scope>
    <source>
        <strain evidence="24">RSA 2281</strain>
    </source>
</reference>
<comment type="similarity">
    <text evidence="21">Belongs to the cytochrome b5 family.</text>
</comment>
<dbReference type="GO" id="GO:0005758">
    <property type="term" value="C:mitochondrial intermembrane space"/>
    <property type="evidence" value="ECO:0007669"/>
    <property type="project" value="UniProtKB-SubCell"/>
</dbReference>
<accession>A0AAD5K345</accession>
<dbReference type="FunFam" id="3.10.120.10:FF:000009">
    <property type="entry name" value="Cytochrome b2, mitochondrial, putative"/>
    <property type="match status" value="1"/>
</dbReference>
<evidence type="ECO:0000256" key="20">
    <source>
        <dbReference type="ARBA" id="ARBA00078938"/>
    </source>
</evidence>
<dbReference type="InterPro" id="IPR001199">
    <property type="entry name" value="Cyt_B5-like_heme/steroid-bd"/>
</dbReference>
<dbReference type="Gene3D" id="3.10.120.10">
    <property type="entry name" value="Cytochrome b5-like heme/steroid binding domain"/>
    <property type="match status" value="1"/>
</dbReference>
<dbReference type="FunFam" id="3.20.20.70:FF:000062">
    <property type="entry name" value="Cytochrome b2, mitochondrial, putative"/>
    <property type="match status" value="1"/>
</dbReference>
<dbReference type="InterPro" id="IPR018506">
    <property type="entry name" value="Cyt_B5_heme-BS"/>
</dbReference>
<evidence type="ECO:0000256" key="16">
    <source>
        <dbReference type="ARBA" id="ARBA00066458"/>
    </source>
</evidence>
<dbReference type="SUPFAM" id="SSF55856">
    <property type="entry name" value="Cytochrome b5-like heme/steroid binding domain"/>
    <property type="match status" value="1"/>
</dbReference>
<evidence type="ECO:0000256" key="5">
    <source>
        <dbReference type="ARBA" id="ARBA00022617"/>
    </source>
</evidence>
<keyword evidence="6" id="KW-0285">Flavoprotein</keyword>
<keyword evidence="9" id="KW-0809">Transit peptide</keyword>
<evidence type="ECO:0000256" key="7">
    <source>
        <dbReference type="ARBA" id="ARBA00022643"/>
    </source>
</evidence>
<sequence length="494" mass="55776">MRNFTLSEIAQHNKKDDLWIIIHGKIYDLTTFLPEHPGGQKVILKCAGKDATSAFDSHHPPDMIERFLSPDVCIGQPVMEKSHEDNANIKRQQTETDEEERIQLARKNMPSIDELYNAYDFESVAKTILSDDAWGYISSGTDDEITMRENHSAYHRIWFRPRVMVDVSKIDMTTHMLGQKASLPFYITAAAFCKTAHPNGEMALTRAAGRKDIIQMIPTYASCSFKDIVRARISSNQIQWYQLYVTRDRKATQRIVEEAEAKGMKGLFVTVDTPELGRHLKEMRINNQRDDPSEMETGEGTVSVSSFFDPSLNWSDIAWLKSITKMPILLKGVTRLEDAVLSAQHGLQGVVLSNHGGRQMDFAPSTIEILPEVMGALQREGLDKNFEVYIDGGIRRGSDIFKAIALGAKGVGIGRPFLYAMACYGERGVERLIDLFQAELTMCMRLMGAPTIADIKPDMVDIRNLKDHFVANPTDYLAKYAYERMQPRGKLSKL</sequence>
<dbReference type="InterPro" id="IPR037396">
    <property type="entry name" value="FMN_HAD"/>
</dbReference>
<dbReference type="PROSITE" id="PS00557">
    <property type="entry name" value="FMN_HYDROXY_ACID_DH_1"/>
    <property type="match status" value="1"/>
</dbReference>
<dbReference type="GO" id="GO:0046872">
    <property type="term" value="F:metal ion binding"/>
    <property type="evidence" value="ECO:0007669"/>
    <property type="project" value="UniProtKB-UniRule"/>
</dbReference>
<dbReference type="Proteomes" id="UP001209540">
    <property type="component" value="Unassembled WGS sequence"/>
</dbReference>
<evidence type="ECO:0000256" key="21">
    <source>
        <dbReference type="RuleBase" id="RU362121"/>
    </source>
</evidence>
<evidence type="ECO:0000259" key="22">
    <source>
        <dbReference type="PROSITE" id="PS50255"/>
    </source>
</evidence>
<keyword evidence="11 21" id="KW-0408">Iron</keyword>
<proteinExistence type="inferred from homology"/>
<dbReference type="PROSITE" id="PS51349">
    <property type="entry name" value="FMN_HYDROXY_ACID_DH_2"/>
    <property type="match status" value="1"/>
</dbReference>
<keyword evidence="4" id="KW-0813">Transport</keyword>
<keyword evidence="5 21" id="KW-0349">Heme</keyword>
<evidence type="ECO:0000256" key="6">
    <source>
        <dbReference type="ARBA" id="ARBA00022630"/>
    </source>
</evidence>
<dbReference type="GO" id="GO:0020037">
    <property type="term" value="F:heme binding"/>
    <property type="evidence" value="ECO:0007669"/>
    <property type="project" value="UniProtKB-UniRule"/>
</dbReference>
<dbReference type="EMBL" id="JAIXMP010000010">
    <property type="protein sequence ID" value="KAI9266851.1"/>
    <property type="molecule type" value="Genomic_DNA"/>
</dbReference>
<dbReference type="InterPro" id="IPR008259">
    <property type="entry name" value="FMN_hydac_DH_AS"/>
</dbReference>
<evidence type="ECO:0000256" key="1">
    <source>
        <dbReference type="ARBA" id="ARBA00001917"/>
    </source>
</evidence>
<comment type="subunit">
    <text evidence="3">Homotetramer.</text>
</comment>
<evidence type="ECO:0000256" key="9">
    <source>
        <dbReference type="ARBA" id="ARBA00022946"/>
    </source>
</evidence>
<dbReference type="InterPro" id="IPR037458">
    <property type="entry name" value="L-MDH/L-LDH_FMN-bd"/>
</dbReference>
<keyword evidence="12" id="KW-0496">Mitochondrion</keyword>
<comment type="similarity">
    <text evidence="15">In the N-terminal section; belongs to the cytochrome b5 family.</text>
</comment>
<comment type="cofactor">
    <cofactor evidence="1">
        <name>FMN</name>
        <dbReference type="ChEBI" id="CHEBI:58210"/>
    </cofactor>
</comment>
<evidence type="ECO:0000256" key="4">
    <source>
        <dbReference type="ARBA" id="ARBA00022448"/>
    </source>
</evidence>
<dbReference type="CDD" id="cd02922">
    <property type="entry name" value="FCB2_FMN"/>
    <property type="match status" value="1"/>
</dbReference>
<dbReference type="AlphaFoldDB" id="A0AAD5K345"/>
<comment type="subcellular location">
    <subcellularLocation>
        <location evidence="2">Mitochondrion intermembrane space</location>
    </subcellularLocation>
</comment>
<evidence type="ECO:0000256" key="13">
    <source>
        <dbReference type="ARBA" id="ARBA00052399"/>
    </source>
</evidence>
<evidence type="ECO:0000313" key="25">
    <source>
        <dbReference type="Proteomes" id="UP001209540"/>
    </source>
</evidence>
<comment type="caution">
    <text evidence="24">The sequence shown here is derived from an EMBL/GenBank/DDBJ whole genome shotgun (WGS) entry which is preliminary data.</text>
</comment>
<dbReference type="GO" id="GO:0004460">
    <property type="term" value="F:L-lactate dehydrogenase (cytochrome) activity"/>
    <property type="evidence" value="ECO:0007669"/>
    <property type="project" value="UniProtKB-EC"/>
</dbReference>
<dbReference type="InterPro" id="IPR000262">
    <property type="entry name" value="FMN-dep_DH"/>
</dbReference>
<keyword evidence="10" id="KW-0560">Oxidoreductase</keyword>
<dbReference type="SMART" id="SM01117">
    <property type="entry name" value="Cyt-b5"/>
    <property type="match status" value="1"/>
</dbReference>
<evidence type="ECO:0000256" key="10">
    <source>
        <dbReference type="ARBA" id="ARBA00023002"/>
    </source>
</evidence>